<feature type="domain" description="Tudor" evidence="8">
    <location>
        <begin position="790"/>
        <end position="847"/>
    </location>
</feature>
<dbReference type="InterPro" id="IPR001841">
    <property type="entry name" value="Znf_RING"/>
</dbReference>
<proteinExistence type="predicted"/>
<name>A0A6P4JL82_DROKI</name>
<reference evidence="10" key="1">
    <citation type="submission" date="2025-08" db="UniProtKB">
        <authorList>
            <consortium name="RefSeq"/>
        </authorList>
    </citation>
    <scope>IDENTIFICATION</scope>
    <source>
        <strain evidence="10">14028-0561.14</strain>
        <tissue evidence="10">Whole fly</tissue>
    </source>
</reference>
<dbReference type="PROSITE" id="PS50304">
    <property type="entry name" value="TUDOR"/>
    <property type="match status" value="4"/>
</dbReference>
<evidence type="ECO:0000259" key="8">
    <source>
        <dbReference type="PROSITE" id="PS50304"/>
    </source>
</evidence>
<dbReference type="Gene3D" id="3.30.40.10">
    <property type="entry name" value="Zinc/RING finger domain, C3HC4 (zinc finger)"/>
    <property type="match status" value="1"/>
</dbReference>
<dbReference type="InterPro" id="IPR000315">
    <property type="entry name" value="Znf_B-box"/>
</dbReference>
<dbReference type="PROSITE" id="PS50089">
    <property type="entry name" value="ZF_RING_2"/>
    <property type="match status" value="1"/>
</dbReference>
<evidence type="ECO:0000259" key="6">
    <source>
        <dbReference type="PROSITE" id="PS50089"/>
    </source>
</evidence>
<dbReference type="Proteomes" id="UP001652661">
    <property type="component" value="Chromosome 3R"/>
</dbReference>
<dbReference type="InterPro" id="IPR035437">
    <property type="entry name" value="SNase_OB-fold_sf"/>
</dbReference>
<accession>A0A6P4JL82</accession>
<dbReference type="RefSeq" id="XP_017035413.1">
    <property type="nucleotide sequence ID" value="XM_017179924.2"/>
</dbReference>
<dbReference type="SUPFAM" id="SSF57850">
    <property type="entry name" value="RING/U-box"/>
    <property type="match status" value="1"/>
</dbReference>
<dbReference type="SUPFAM" id="SSF63748">
    <property type="entry name" value="Tudor/PWWP/MBT"/>
    <property type="match status" value="5"/>
</dbReference>
<gene>
    <name evidence="10" type="primary">qin</name>
</gene>
<evidence type="ECO:0000256" key="4">
    <source>
        <dbReference type="PROSITE-ProRule" id="PRU00024"/>
    </source>
</evidence>
<dbReference type="FunFam" id="2.30.30.140:FF:000018">
    <property type="entry name" value="Serine/threonine-protein kinase 31"/>
    <property type="match status" value="1"/>
</dbReference>
<dbReference type="SMART" id="SM00333">
    <property type="entry name" value="TUDOR"/>
    <property type="match status" value="5"/>
</dbReference>
<feature type="domain" description="Tudor" evidence="8">
    <location>
        <begin position="1714"/>
        <end position="1774"/>
    </location>
</feature>
<dbReference type="GO" id="GO:0008270">
    <property type="term" value="F:zinc ion binding"/>
    <property type="evidence" value="ECO:0007669"/>
    <property type="project" value="UniProtKB-KW"/>
</dbReference>
<evidence type="ECO:0000259" key="7">
    <source>
        <dbReference type="PROSITE" id="PS50119"/>
    </source>
</evidence>
<keyword evidence="9" id="KW-1185">Reference proteome</keyword>
<dbReference type="Pfam" id="PF00567">
    <property type="entry name" value="TUDOR"/>
    <property type="match status" value="5"/>
</dbReference>
<dbReference type="PANTHER" id="PTHR16442">
    <property type="entry name" value="RING FINGER PROTEIN 17"/>
    <property type="match status" value="1"/>
</dbReference>
<dbReference type="Gene3D" id="2.40.50.90">
    <property type="match status" value="4"/>
</dbReference>
<keyword evidence="1" id="KW-0479">Metal-binding</keyword>
<evidence type="ECO:0000256" key="3">
    <source>
        <dbReference type="ARBA" id="ARBA00022833"/>
    </source>
</evidence>
<feature type="compositionally biased region" description="Low complexity" evidence="5">
    <location>
        <begin position="459"/>
        <end position="472"/>
    </location>
</feature>
<dbReference type="SUPFAM" id="SSF57845">
    <property type="entry name" value="B-box zinc-binding domain"/>
    <property type="match status" value="1"/>
</dbReference>
<evidence type="ECO:0000313" key="9">
    <source>
        <dbReference type="Proteomes" id="UP001652661"/>
    </source>
</evidence>
<dbReference type="InterPro" id="IPR017907">
    <property type="entry name" value="Znf_RING_CS"/>
</dbReference>
<dbReference type="InterPro" id="IPR002999">
    <property type="entry name" value="Tudor"/>
</dbReference>
<dbReference type="PANTHER" id="PTHR16442:SF1">
    <property type="entry name" value="RING FINGER PROTEIN 17"/>
    <property type="match status" value="1"/>
</dbReference>
<feature type="domain" description="B box-type" evidence="7">
    <location>
        <begin position="133"/>
        <end position="180"/>
    </location>
</feature>
<feature type="region of interest" description="Disordered" evidence="5">
    <location>
        <begin position="1499"/>
        <end position="1518"/>
    </location>
</feature>
<protein>
    <submittedName>
        <fullName evidence="10">Uncharacterized protein qin isoform X1</fullName>
    </submittedName>
</protein>
<dbReference type="Pfam" id="PF14634">
    <property type="entry name" value="zf-RING_5"/>
    <property type="match status" value="1"/>
</dbReference>
<dbReference type="SMART" id="SM00336">
    <property type="entry name" value="BBOX"/>
    <property type="match status" value="2"/>
</dbReference>
<dbReference type="CDD" id="cd20379">
    <property type="entry name" value="Tudor_dTUD-like"/>
    <property type="match status" value="2"/>
</dbReference>
<keyword evidence="3" id="KW-0862">Zinc</keyword>
<feature type="domain" description="Tudor" evidence="8">
    <location>
        <begin position="574"/>
        <end position="634"/>
    </location>
</feature>
<feature type="region of interest" description="Disordered" evidence="5">
    <location>
        <begin position="435"/>
        <end position="485"/>
    </location>
</feature>
<dbReference type="Gene3D" id="2.30.30.140">
    <property type="match status" value="5"/>
</dbReference>
<evidence type="ECO:0000256" key="2">
    <source>
        <dbReference type="ARBA" id="ARBA00022771"/>
    </source>
</evidence>
<evidence type="ECO:0000256" key="5">
    <source>
        <dbReference type="SAM" id="MobiDB-lite"/>
    </source>
</evidence>
<evidence type="ECO:0000256" key="1">
    <source>
        <dbReference type="ARBA" id="ARBA00022723"/>
    </source>
</evidence>
<feature type="domain" description="Tudor" evidence="8">
    <location>
        <begin position="1329"/>
        <end position="1389"/>
    </location>
</feature>
<dbReference type="OrthoDB" id="5800423at2759"/>
<dbReference type="PROSITE" id="PS50119">
    <property type="entry name" value="ZF_BBOX"/>
    <property type="match status" value="1"/>
</dbReference>
<dbReference type="SMART" id="SM00184">
    <property type="entry name" value="RING"/>
    <property type="match status" value="1"/>
</dbReference>
<dbReference type="Gene3D" id="3.30.160.60">
    <property type="entry name" value="Classic Zinc Finger"/>
    <property type="match status" value="1"/>
</dbReference>
<dbReference type="PROSITE" id="PS00518">
    <property type="entry name" value="ZF_RING_1"/>
    <property type="match status" value="1"/>
</dbReference>
<feature type="compositionally biased region" description="Polar residues" evidence="5">
    <location>
        <begin position="442"/>
        <end position="458"/>
    </location>
</feature>
<organism evidence="9 10">
    <name type="scientific">Drosophila kikkawai</name>
    <name type="common">Fruit fly</name>
    <dbReference type="NCBI Taxonomy" id="30033"/>
    <lineage>
        <taxon>Eukaryota</taxon>
        <taxon>Metazoa</taxon>
        <taxon>Ecdysozoa</taxon>
        <taxon>Arthropoda</taxon>
        <taxon>Hexapoda</taxon>
        <taxon>Insecta</taxon>
        <taxon>Pterygota</taxon>
        <taxon>Neoptera</taxon>
        <taxon>Endopterygota</taxon>
        <taxon>Diptera</taxon>
        <taxon>Brachycera</taxon>
        <taxon>Muscomorpha</taxon>
        <taxon>Ephydroidea</taxon>
        <taxon>Drosophilidae</taxon>
        <taxon>Drosophila</taxon>
        <taxon>Sophophora</taxon>
    </lineage>
</organism>
<dbReference type="InterPro" id="IPR013083">
    <property type="entry name" value="Znf_RING/FYVE/PHD"/>
</dbReference>
<feature type="domain" description="RING-type" evidence="6">
    <location>
        <begin position="25"/>
        <end position="70"/>
    </location>
</feature>
<sequence length="1865" mass="212827">MADLRGVKHFDRKFVASNLKNLLHCPKCSKNYTNSQGDQNHRPFLLPCGHSLCENCLSKDLQHLTCAVCQEPAPPLINAKNLAASSFRVRVCDFYELNYHVLGEASSLISFRSLDTEPVNETLTHSLANEVISQATLCSECRNGDDMGECLECNAFYCSLCFASIHKHSRVLQTHKFQKLSNGPLKGFFIGNQMFNMPVQRECHLHSLPMNVFCFNCKRCHCAKCSSVHHNSHKTQPLYQKNQRLQSEIPSTLQSLKLALMNIQNGQEVVRAAKQKLSDYASETLASISKHFCHLHGLLQVAELQIVEKLRESSLPPQMELNEAMGQLNGYEELIKHMMQYLDNGVPKNIWLKELIQQSTKHLKRIPSTVQVSQIKMNPYRIYSEHIDILSIIDKKFNCTFVNPNIKVSFKTDFERERSICSINNADNTFSMSFSSDKENTCRSNSQGPGQQNQHQLLSQKSNINSMSSSQKNHAKKSTKSSLNSTAATIDSFQPRNHHQQQDFVRNFSTMDITKPATGMAEKADWFKTDAVVNIRSIKSPEDFYVQDTNAAQRVRNEIDTFAQSLTGILAPPDIEVGQHYIIYVKDQHRYYRAMVTQKMATQDTCKVFFPDTGVFHEMHTSHFREMPERLSHLPYSAMHCSLELMPTSGADSEWGPKAITFLKQIIKNNPVRLIVKKALSHDLHEVDLISSNYKTSISVRDSFLYSGLARSRCGLPPAVSLNLPPSKHRLPRPKLQFGDIFMIQMMHVEHPQEFYVMRHDLESERCQMQSSLQRHMDRLSLNKLESIFLGRLHLGCVLQLDGLWKRASIEQILPDGYVVVRLVDDGPTQTVYWDELFVLPAEFWEPERTIRCSLADVETLQDLSYVWTTEATAFFKQLTSNPKLYIEVINFTEDVVYVALKFTRGTSETTNVAVQMVAQRHCTSTGESSRMFSNAQASQRSARLDDDTRRFLDQQKVQAVALTPFRKPEAGTEDRNERSNVKILYIRQPGEFYVTLPHFQSAIERMQQSVQMAAEAMYQNQVLQTDWKVGDLCLVRVQADSDLDTLWHRGVVTQVNSSFRYHIQLRDIGQVVENVPTSSMANADESLMKITSSALRCHLCGIKPVGTEWSTEAIDYFKDQVQAYDQVYTTSQGKTSNSVSVILYGAHTVVSGPFSPAHTIYVNINKELLRKNLAVKNIDDINDTQNSMLFFDSFSSTGTTISNDKEPVQTWLDKIDESRIFTNLIEVPGGRTVRGFEHNEDMPPMELLDDLAKGQKTTGQTVPPPGWSTPRKSDKTIFTAIATNVNYECSIYLTLGSDKPYLEYMRKLLEYHYKPLMNRQQQKNRCYTYGVGQPVLVTYHMDNLLYRGIVQRLPNNHDEYTVYYVDYGNLEKVKADEMLPYAPFPQLNAMCWLVNIHGVRPKGGKYTDKQMDTVHQQLVMKLSSVHVVEPRGVGTSKLPTCNIKVGHVDMATMMIDCGMAIPVEAKNQKNSLKFTLQKKELEAFRVFDELETLGATQQRRLGGQSHHRNETDSSVNQPPVKKMYLLNTKEVNRFEKDQDFDCQQAAQEMGLDNSYDCADSDGCSGELQAADVTIADDEEIELGRDHCLHEMDINIDGEDSSSSDSSSDEMKPLSISAADQLQRRIELRHKDMKENVSFSPMDTSSVKSNFDGSTSFKTLSLPTGVKEFLCTVNNVLSALELQIAPCLSEFTKHEITLIKETSLLIKEAAALTSPKINDLCLARYSKDRRWYRAIVKEIQERIEQATVFYIDFHDTERVSYTNLKEMPNQLFMFPQRSFRVKLHGVKRNQNYEDKKVLQSLRTCLCNYSKVYARVHYPFNYHANNGDHSEVGKFDLIEVELFENRHKKKLAYQSLIDNWMLIPKK</sequence>
<keyword evidence="2 4" id="KW-0863">Zinc-finger</keyword>
<dbReference type="GO" id="GO:0005737">
    <property type="term" value="C:cytoplasm"/>
    <property type="evidence" value="ECO:0007669"/>
    <property type="project" value="UniProtKB-ARBA"/>
</dbReference>
<evidence type="ECO:0000313" key="10">
    <source>
        <dbReference type="RefSeq" id="XP_017035413.1"/>
    </source>
</evidence>
<dbReference type="CDD" id="cd19757">
    <property type="entry name" value="Bbox1"/>
    <property type="match status" value="1"/>
</dbReference>